<reference evidence="2" key="1">
    <citation type="submission" date="2021-12" db="EMBL/GenBank/DDBJ databases">
        <authorList>
            <person name="King R."/>
        </authorList>
    </citation>
    <scope>NUCLEOTIDE SEQUENCE</scope>
</reference>
<feature type="signal peptide" evidence="1">
    <location>
        <begin position="1"/>
        <end position="22"/>
    </location>
</feature>
<name>A0A9P0A8W5_BEMTA</name>
<gene>
    <name evidence="2" type="ORF">BEMITA_LOCUS7966</name>
</gene>
<dbReference type="Proteomes" id="UP001152759">
    <property type="component" value="Chromosome 4"/>
</dbReference>
<keyword evidence="1" id="KW-0732">Signal</keyword>
<feature type="chain" id="PRO_5040354812" evidence="1">
    <location>
        <begin position="23"/>
        <end position="150"/>
    </location>
</feature>
<proteinExistence type="predicted"/>
<organism evidence="2 3">
    <name type="scientific">Bemisia tabaci</name>
    <name type="common">Sweetpotato whitefly</name>
    <name type="synonym">Aleurodes tabaci</name>
    <dbReference type="NCBI Taxonomy" id="7038"/>
    <lineage>
        <taxon>Eukaryota</taxon>
        <taxon>Metazoa</taxon>
        <taxon>Ecdysozoa</taxon>
        <taxon>Arthropoda</taxon>
        <taxon>Hexapoda</taxon>
        <taxon>Insecta</taxon>
        <taxon>Pterygota</taxon>
        <taxon>Neoptera</taxon>
        <taxon>Paraneoptera</taxon>
        <taxon>Hemiptera</taxon>
        <taxon>Sternorrhyncha</taxon>
        <taxon>Aleyrodoidea</taxon>
        <taxon>Aleyrodidae</taxon>
        <taxon>Aleyrodinae</taxon>
        <taxon>Bemisia</taxon>
    </lineage>
</organism>
<dbReference type="AlphaFoldDB" id="A0A9P0A8W5"/>
<evidence type="ECO:0000313" key="3">
    <source>
        <dbReference type="Proteomes" id="UP001152759"/>
    </source>
</evidence>
<keyword evidence="3" id="KW-1185">Reference proteome</keyword>
<accession>A0A9P0A8W5</accession>
<evidence type="ECO:0000313" key="2">
    <source>
        <dbReference type="EMBL" id="CAH0389101.1"/>
    </source>
</evidence>
<protein>
    <submittedName>
        <fullName evidence="2">Uncharacterized protein</fullName>
    </submittedName>
</protein>
<dbReference type="EMBL" id="OU963865">
    <property type="protein sequence ID" value="CAH0389101.1"/>
    <property type="molecule type" value="Genomic_DNA"/>
</dbReference>
<sequence>MDRVECALCVFVLGLVLGKGQAGDLFSAYPKPANLSDHYTLSETGDDPWFWTCKKGVPLLHGRRNEYKLAFEVDEEDHFRRLKDQVNRKEIELKLYRGSSDPFVKFENDRFIVGDFPVMQTLWTYGVNVTFGEPEPLANDLPPGVMEVNF</sequence>
<evidence type="ECO:0000256" key="1">
    <source>
        <dbReference type="SAM" id="SignalP"/>
    </source>
</evidence>